<dbReference type="Gene3D" id="1.20.1250.20">
    <property type="entry name" value="MFS general substrate transporter like domains"/>
    <property type="match status" value="2"/>
</dbReference>
<reference evidence="5 6" key="1">
    <citation type="submission" date="2023-08" db="EMBL/GenBank/DDBJ databases">
        <title>Pseudoalteromonas haloplanktis LL1 genome.</title>
        <authorList>
            <person name="Wu S."/>
        </authorList>
    </citation>
    <scope>NUCLEOTIDE SEQUENCE [LARGE SCALE GENOMIC DNA]</scope>
    <source>
        <strain evidence="5 6">LL1</strain>
    </source>
</reference>
<keyword evidence="3 4" id="KW-0472">Membrane</keyword>
<protein>
    <submittedName>
        <fullName evidence="5">MFS transporter</fullName>
    </submittedName>
</protein>
<keyword evidence="6" id="KW-1185">Reference proteome</keyword>
<name>A0ABU1B6M2_PSEHA</name>
<keyword evidence="2 4" id="KW-1133">Transmembrane helix</keyword>
<organism evidence="5 6">
    <name type="scientific">Pseudoalteromonas haloplanktis</name>
    <name type="common">Alteromonas haloplanktis</name>
    <dbReference type="NCBI Taxonomy" id="228"/>
    <lineage>
        <taxon>Bacteria</taxon>
        <taxon>Pseudomonadati</taxon>
        <taxon>Pseudomonadota</taxon>
        <taxon>Gammaproteobacteria</taxon>
        <taxon>Alteromonadales</taxon>
        <taxon>Pseudoalteromonadaceae</taxon>
        <taxon>Pseudoalteromonas</taxon>
    </lineage>
</organism>
<feature type="transmembrane region" description="Helical" evidence="4">
    <location>
        <begin position="78"/>
        <end position="100"/>
    </location>
</feature>
<evidence type="ECO:0000256" key="3">
    <source>
        <dbReference type="ARBA" id="ARBA00023136"/>
    </source>
</evidence>
<evidence type="ECO:0000313" key="5">
    <source>
        <dbReference type="EMBL" id="MDQ9090210.1"/>
    </source>
</evidence>
<evidence type="ECO:0000313" key="6">
    <source>
        <dbReference type="Proteomes" id="UP001226574"/>
    </source>
</evidence>
<feature type="transmembrane region" description="Helical" evidence="4">
    <location>
        <begin position="181"/>
        <end position="205"/>
    </location>
</feature>
<feature type="transmembrane region" description="Helical" evidence="4">
    <location>
        <begin position="274"/>
        <end position="301"/>
    </location>
</feature>
<feature type="transmembrane region" description="Helical" evidence="4">
    <location>
        <begin position="139"/>
        <end position="160"/>
    </location>
</feature>
<comment type="caution">
    <text evidence="5">The sequence shown here is derived from an EMBL/GenBank/DDBJ whole genome shotgun (WGS) entry which is preliminary data.</text>
</comment>
<dbReference type="EMBL" id="JAVIFY010000001">
    <property type="protein sequence ID" value="MDQ9090210.1"/>
    <property type="molecule type" value="Genomic_DNA"/>
</dbReference>
<accession>A0ABU1B6M2</accession>
<evidence type="ECO:0000256" key="4">
    <source>
        <dbReference type="SAM" id="Phobius"/>
    </source>
</evidence>
<dbReference type="Proteomes" id="UP001226574">
    <property type="component" value="Unassembled WGS sequence"/>
</dbReference>
<gene>
    <name evidence="5" type="ORF">RC083_01245</name>
</gene>
<evidence type="ECO:0000256" key="2">
    <source>
        <dbReference type="ARBA" id="ARBA00022989"/>
    </source>
</evidence>
<feature type="transmembrane region" description="Helical" evidence="4">
    <location>
        <begin position="20"/>
        <end position="41"/>
    </location>
</feature>
<dbReference type="InterPro" id="IPR011701">
    <property type="entry name" value="MFS"/>
</dbReference>
<feature type="transmembrane region" description="Helical" evidence="4">
    <location>
        <begin position="338"/>
        <end position="358"/>
    </location>
</feature>
<evidence type="ECO:0000256" key="1">
    <source>
        <dbReference type="ARBA" id="ARBA00022692"/>
    </source>
</evidence>
<feature type="transmembrane region" description="Helical" evidence="4">
    <location>
        <begin position="217"/>
        <end position="238"/>
    </location>
</feature>
<feature type="transmembrane region" description="Helical" evidence="4">
    <location>
        <begin position="308"/>
        <end position="332"/>
    </location>
</feature>
<keyword evidence="1 4" id="KW-0812">Transmembrane</keyword>
<proteinExistence type="predicted"/>
<dbReference type="Pfam" id="PF07690">
    <property type="entry name" value="MFS_1"/>
    <property type="match status" value="1"/>
</dbReference>
<dbReference type="InterPro" id="IPR036259">
    <property type="entry name" value="MFS_trans_sf"/>
</dbReference>
<feature type="transmembrane region" description="Helical" evidence="4">
    <location>
        <begin position="250"/>
        <end position="268"/>
    </location>
</feature>
<dbReference type="SUPFAM" id="SSF103473">
    <property type="entry name" value="MFS general substrate transporter"/>
    <property type="match status" value="1"/>
</dbReference>
<feature type="transmembrane region" description="Helical" evidence="4">
    <location>
        <begin position="112"/>
        <end position="133"/>
    </location>
</feature>
<feature type="transmembrane region" description="Helical" evidence="4">
    <location>
        <begin position="50"/>
        <end position="72"/>
    </location>
</feature>
<sequence>MPSVIGAYVNFSHLTPSQIGVMTSSEMLGILITSASSFLWLKLINYHKTVLVVLTLLLITNSLNMLFVIANWSAYALFVLRFIAGLETGIIYAIAVVVIGQQKNTERLFSSLVSCQIVYGSIGFSCITALSQYLGLASIYIFFNIFIMLALSACFLGNGFRQIHHVVSIQSQTLSSNTEKNFLLLKVVLAIALYYVVQGSVWAYIEPIGISLGLSSIQIGGILSVGFTLSFIGSLCSLNVYRKMGRSSTVWVTICLQIICLLTISYAPTGLWTAYLFAVATIVYQVLWSLIVPLMMALLCLSDNTKQYSAWSISAFKIGLIVGPLFAVALISLSGYEILINVSCIVLVISGLLLSNTLNKPLIKAAFQKQIDYQSV</sequence>